<evidence type="ECO:0000256" key="1">
    <source>
        <dbReference type="ARBA" id="ARBA00022679"/>
    </source>
</evidence>
<feature type="binding site" evidence="5">
    <location>
        <position position="156"/>
    </location>
    <ligand>
        <name>AMP</name>
        <dbReference type="ChEBI" id="CHEBI:456215"/>
    </ligand>
</feature>
<dbReference type="CDD" id="cd01428">
    <property type="entry name" value="ADK"/>
    <property type="match status" value="1"/>
</dbReference>
<dbReference type="EC" id="2.7.4.3" evidence="5 7"/>
<comment type="caution">
    <text evidence="9">The sequence shown here is derived from an EMBL/GenBank/DDBJ whole genome shotgun (WGS) entry which is preliminary data.</text>
</comment>
<feature type="binding site" evidence="5">
    <location>
        <position position="123"/>
    </location>
    <ligand>
        <name>ATP</name>
        <dbReference type="ChEBI" id="CHEBI:30616"/>
    </ligand>
</feature>
<feature type="domain" description="Adenylate kinase active site lid" evidence="8">
    <location>
        <begin position="123"/>
        <end position="158"/>
    </location>
</feature>
<feature type="binding site" evidence="5">
    <location>
        <position position="167"/>
    </location>
    <ligand>
        <name>AMP</name>
        <dbReference type="ChEBI" id="CHEBI:456215"/>
    </ligand>
</feature>
<name>A0ABP3EEV3_9ACTN</name>
<feature type="binding site" evidence="5">
    <location>
        <position position="37"/>
    </location>
    <ligand>
        <name>AMP</name>
        <dbReference type="ChEBI" id="CHEBI:456215"/>
    </ligand>
</feature>
<evidence type="ECO:0000259" key="8">
    <source>
        <dbReference type="Pfam" id="PF05191"/>
    </source>
</evidence>
<dbReference type="InterPro" id="IPR036193">
    <property type="entry name" value="ADK_active_lid_dom_sf"/>
</dbReference>
<evidence type="ECO:0000256" key="6">
    <source>
        <dbReference type="RuleBase" id="RU003330"/>
    </source>
</evidence>
<feature type="binding site" evidence="5">
    <location>
        <position position="146"/>
    </location>
    <ligand>
        <name>Zn(2+)</name>
        <dbReference type="ChEBI" id="CHEBI:29105"/>
        <note>structural</note>
    </ligand>
</feature>
<proteinExistence type="inferred from homology"/>
<dbReference type="Gene3D" id="3.40.50.300">
    <property type="entry name" value="P-loop containing nucleotide triphosphate hydrolases"/>
    <property type="match status" value="1"/>
</dbReference>
<dbReference type="InterPro" id="IPR033690">
    <property type="entry name" value="Adenylat_kinase_CS"/>
</dbReference>
<dbReference type="InterPro" id="IPR027417">
    <property type="entry name" value="P-loop_NTPase"/>
</dbReference>
<feature type="region of interest" description="NMP" evidence="5">
    <location>
        <begin position="31"/>
        <end position="60"/>
    </location>
</feature>
<keyword evidence="4 5" id="KW-0418">Kinase</keyword>
<feature type="binding site" evidence="5">
    <location>
        <begin position="86"/>
        <end position="89"/>
    </location>
    <ligand>
        <name>AMP</name>
        <dbReference type="ChEBI" id="CHEBI:456215"/>
    </ligand>
</feature>
<keyword evidence="5 7" id="KW-0067">ATP-binding</keyword>
<organism evidence="9 10">
    <name type="scientific">Cryptosporangium japonicum</name>
    <dbReference type="NCBI Taxonomy" id="80872"/>
    <lineage>
        <taxon>Bacteria</taxon>
        <taxon>Bacillati</taxon>
        <taxon>Actinomycetota</taxon>
        <taxon>Actinomycetes</taxon>
        <taxon>Cryptosporangiales</taxon>
        <taxon>Cryptosporangiaceae</taxon>
        <taxon>Cryptosporangium</taxon>
    </lineage>
</organism>
<dbReference type="SUPFAM" id="SSF52540">
    <property type="entry name" value="P-loop containing nucleoside triphosphate hydrolases"/>
    <property type="match status" value="1"/>
</dbReference>
<keyword evidence="10" id="KW-1185">Reference proteome</keyword>
<keyword evidence="1 5" id="KW-0808">Transferase</keyword>
<keyword evidence="5" id="KW-0479">Metal-binding</keyword>
<comment type="caution">
    <text evidence="5">Lacks conserved residue(s) required for the propagation of feature annotation.</text>
</comment>
<dbReference type="PRINTS" id="PR00094">
    <property type="entry name" value="ADENYLTKNASE"/>
</dbReference>
<feature type="binding site" evidence="5">
    <location>
        <position position="129"/>
    </location>
    <ligand>
        <name>Zn(2+)</name>
        <dbReference type="ChEBI" id="CHEBI:29105"/>
        <note>structural</note>
    </ligand>
</feature>
<feature type="binding site" evidence="5">
    <location>
        <position position="195"/>
    </location>
    <ligand>
        <name>ATP</name>
        <dbReference type="ChEBI" id="CHEBI:30616"/>
    </ligand>
</feature>
<evidence type="ECO:0000313" key="9">
    <source>
        <dbReference type="EMBL" id="GAA0259502.1"/>
    </source>
</evidence>
<evidence type="ECO:0000256" key="3">
    <source>
        <dbReference type="ARBA" id="ARBA00022741"/>
    </source>
</evidence>
<accession>A0ABP3EEV3</accession>
<dbReference type="EMBL" id="BAAAGX010000020">
    <property type="protein sequence ID" value="GAA0259502.1"/>
    <property type="molecule type" value="Genomic_DNA"/>
</dbReference>
<dbReference type="NCBIfam" id="TIGR01351">
    <property type="entry name" value="adk"/>
    <property type="match status" value="1"/>
</dbReference>
<evidence type="ECO:0000256" key="4">
    <source>
        <dbReference type="ARBA" id="ARBA00022777"/>
    </source>
</evidence>
<reference evidence="10" key="1">
    <citation type="journal article" date="2019" name="Int. J. Syst. Evol. Microbiol.">
        <title>The Global Catalogue of Microorganisms (GCM) 10K type strain sequencing project: providing services to taxonomists for standard genome sequencing and annotation.</title>
        <authorList>
            <consortium name="The Broad Institute Genomics Platform"/>
            <consortium name="The Broad Institute Genome Sequencing Center for Infectious Disease"/>
            <person name="Wu L."/>
            <person name="Ma J."/>
        </authorList>
    </citation>
    <scope>NUCLEOTIDE SEQUENCE [LARGE SCALE GENOMIC DNA]</scope>
    <source>
        <strain evidence="10">JCM 10425</strain>
    </source>
</reference>
<comment type="catalytic activity">
    <reaction evidence="5 7">
        <text>AMP + ATP = 2 ADP</text>
        <dbReference type="Rhea" id="RHEA:12973"/>
        <dbReference type="ChEBI" id="CHEBI:30616"/>
        <dbReference type="ChEBI" id="CHEBI:456215"/>
        <dbReference type="ChEBI" id="CHEBI:456216"/>
        <dbReference type="EC" id="2.7.4.3"/>
    </reaction>
</comment>
<dbReference type="RefSeq" id="WP_344651453.1">
    <property type="nucleotide sequence ID" value="NZ_BAAAGX010000020.1"/>
</dbReference>
<dbReference type="SUPFAM" id="SSF57774">
    <property type="entry name" value="Microbial and mitochondrial ADK, insert 'zinc finger' domain"/>
    <property type="match status" value="1"/>
</dbReference>
<comment type="function">
    <text evidence="5">Catalyzes the reversible transfer of the terminal phosphate group between ATP and AMP. Plays an important role in cellular energy homeostasis and in adenine nucleotide metabolism.</text>
</comment>
<feature type="binding site" evidence="5">
    <location>
        <position position="149"/>
    </location>
    <ligand>
        <name>Zn(2+)</name>
        <dbReference type="ChEBI" id="CHEBI:29105"/>
        <note>structural</note>
    </ligand>
</feature>
<dbReference type="InterPro" id="IPR007862">
    <property type="entry name" value="Adenylate_kinase_lid-dom"/>
</dbReference>
<evidence type="ECO:0000256" key="5">
    <source>
        <dbReference type="HAMAP-Rule" id="MF_00235"/>
    </source>
</evidence>
<dbReference type="Pfam" id="PF00406">
    <property type="entry name" value="ADK"/>
    <property type="match status" value="1"/>
</dbReference>
<feature type="binding site" evidence="5">
    <location>
        <begin position="11"/>
        <end position="16"/>
    </location>
    <ligand>
        <name>ATP</name>
        <dbReference type="ChEBI" id="CHEBI:30616"/>
    </ligand>
</feature>
<evidence type="ECO:0000256" key="2">
    <source>
        <dbReference type="ARBA" id="ARBA00022727"/>
    </source>
</evidence>
<protein>
    <recommendedName>
        <fullName evidence="5 7">Adenylate kinase</fullName>
        <shortName evidence="5">AK</shortName>
        <ecNumber evidence="5 7">2.7.4.3</ecNumber>
    </recommendedName>
    <alternativeName>
        <fullName evidence="5">ATP-AMP transphosphorylase</fullName>
    </alternativeName>
    <alternativeName>
        <fullName evidence="5">ATP:AMP phosphotransferase</fullName>
    </alternativeName>
    <alternativeName>
        <fullName evidence="5">Adenylate monophosphate kinase</fullName>
    </alternativeName>
</protein>
<keyword evidence="5" id="KW-0963">Cytoplasm</keyword>
<dbReference type="PANTHER" id="PTHR23359">
    <property type="entry name" value="NUCLEOTIDE KINASE"/>
    <property type="match status" value="1"/>
</dbReference>
<dbReference type="InterPro" id="IPR006259">
    <property type="entry name" value="Adenyl_kin_sub"/>
</dbReference>
<keyword evidence="2 5" id="KW-0545">Nucleotide biosynthesis</keyword>
<keyword evidence="3 5" id="KW-0547">Nucleotide-binding</keyword>
<comment type="pathway">
    <text evidence="5">Purine metabolism; AMP biosynthesis via salvage pathway; AMP from ADP: step 1/1.</text>
</comment>
<sequence length="220" mass="25308">MRKYVIMGVQGSGKGTQAAMLARDFDLVQISVGDMLRWHVQHHTKIGAQVRRIVAAGELVSDELVGSLVRTRLDQHDWNYGFIVDGFPRNRPQAEFFLESYDIDGVIHLELPDDEVRRRVLNRRLCTRCGMDYNLIAHRPQVEGRCDVCGGELMTREDDAEHALESRLRDYHSKTNPVLELFRRKEFVTSIDARPDKVTVQRQIRTELGLPITRGPERNS</sequence>
<feature type="binding site" evidence="5">
    <location>
        <begin position="58"/>
        <end position="60"/>
    </location>
    <ligand>
        <name>AMP</name>
        <dbReference type="ChEBI" id="CHEBI:456215"/>
    </ligand>
</feature>
<comment type="subunit">
    <text evidence="5 7">Monomer.</text>
</comment>
<feature type="binding site" evidence="5">
    <location>
        <position position="93"/>
    </location>
    <ligand>
        <name>AMP</name>
        <dbReference type="ChEBI" id="CHEBI:456215"/>
    </ligand>
</feature>
<dbReference type="Pfam" id="PF05191">
    <property type="entry name" value="ADK_lid"/>
    <property type="match status" value="1"/>
</dbReference>
<dbReference type="Proteomes" id="UP001500967">
    <property type="component" value="Unassembled WGS sequence"/>
</dbReference>
<comment type="domain">
    <text evidence="5">Consists of three domains, a large central CORE domain and two small peripheral domains, NMPbind and LID, which undergo movements during catalysis. The LID domain closes over the site of phosphoryl transfer upon ATP binding. Assembling and dissambling the active center during each catalytic cycle provides an effective means to prevent ATP hydrolysis. Some bacteria have evolved a zinc-coordinating structure that stabilizes the LID domain.</text>
</comment>
<dbReference type="PROSITE" id="PS00113">
    <property type="entry name" value="ADENYLATE_KINASE"/>
    <property type="match status" value="1"/>
</dbReference>
<dbReference type="InterPro" id="IPR000850">
    <property type="entry name" value="Adenylat/UMP-CMP_kin"/>
</dbReference>
<gene>
    <name evidence="5" type="primary">adk</name>
    <name evidence="9" type="ORF">GCM10009539_51130</name>
</gene>
<comment type="subcellular location">
    <subcellularLocation>
        <location evidence="5 7">Cytoplasm</location>
    </subcellularLocation>
</comment>
<keyword evidence="5" id="KW-0862">Zinc</keyword>
<evidence type="ECO:0000313" key="10">
    <source>
        <dbReference type="Proteomes" id="UP001500967"/>
    </source>
</evidence>
<comment type="similarity">
    <text evidence="5 6">Belongs to the adenylate kinase family.</text>
</comment>
<evidence type="ECO:0000256" key="7">
    <source>
        <dbReference type="RuleBase" id="RU003331"/>
    </source>
</evidence>
<dbReference type="GO" id="GO:0016301">
    <property type="term" value="F:kinase activity"/>
    <property type="evidence" value="ECO:0007669"/>
    <property type="project" value="UniProtKB-KW"/>
</dbReference>
<dbReference type="HAMAP" id="MF_00235">
    <property type="entry name" value="Adenylate_kinase_Adk"/>
    <property type="match status" value="1"/>
</dbReference>
<feature type="region of interest" description="LID" evidence="5">
    <location>
        <begin position="122"/>
        <end position="159"/>
    </location>
</feature>
<feature type="binding site" evidence="5">
    <location>
        <position position="126"/>
    </location>
    <ligand>
        <name>Zn(2+)</name>
        <dbReference type="ChEBI" id="CHEBI:29105"/>
        <note>structural</note>
    </ligand>
</feature>